<feature type="transmembrane region" description="Helical" evidence="2">
    <location>
        <begin position="50"/>
        <end position="75"/>
    </location>
</feature>
<evidence type="ECO:0000313" key="3">
    <source>
        <dbReference type="EMBL" id="MDV7263558.1"/>
    </source>
</evidence>
<feature type="region of interest" description="Disordered" evidence="1">
    <location>
        <begin position="1"/>
        <end position="43"/>
    </location>
</feature>
<evidence type="ECO:0000256" key="1">
    <source>
        <dbReference type="SAM" id="MobiDB-lite"/>
    </source>
</evidence>
<keyword evidence="2" id="KW-0472">Membrane</keyword>
<dbReference type="Pfam" id="PF20088">
    <property type="entry name" value="DUF6480"/>
    <property type="match status" value="1"/>
</dbReference>
<dbReference type="EMBL" id="JAWLUP010000003">
    <property type="protein sequence ID" value="MDV7263558.1"/>
    <property type="molecule type" value="Genomic_DNA"/>
</dbReference>
<evidence type="ECO:0000256" key="2">
    <source>
        <dbReference type="SAM" id="Phobius"/>
    </source>
</evidence>
<dbReference type="AlphaFoldDB" id="A0AAE5A534"/>
<proteinExistence type="predicted"/>
<reference evidence="3" key="1">
    <citation type="submission" date="2023-10" db="EMBL/GenBank/DDBJ databases">
        <title>Development of a sustainable strategy for remediation of hydrocarbon-contaminated territories based on the waste exchange concept.</title>
        <authorList>
            <person name="Krivoruchko A."/>
        </authorList>
    </citation>
    <scope>NUCLEOTIDE SEQUENCE</scope>
    <source>
        <strain evidence="3">IEGM 68</strain>
    </source>
</reference>
<dbReference type="Proteomes" id="UP001185863">
    <property type="component" value="Unassembled WGS sequence"/>
</dbReference>
<sequence>MSTRNPGPDPDDAPALDEGGGVPAGDTPPDAGQTSGLSHPQPMPGRSLPVLTFVLVGLLILGIAAFFVARVFALFD</sequence>
<gene>
    <name evidence="3" type="ORF">R4315_03155</name>
</gene>
<accession>A0AAE5A534</accession>
<comment type="caution">
    <text evidence="3">The sequence shown here is derived from an EMBL/GenBank/DDBJ whole genome shotgun (WGS) entry which is preliminary data.</text>
</comment>
<keyword evidence="2" id="KW-1133">Transmembrane helix</keyword>
<protein>
    <submittedName>
        <fullName evidence="3">DUF6480 family protein</fullName>
    </submittedName>
</protein>
<organism evidence="3 4">
    <name type="scientific">Rhodococcus oxybenzonivorans</name>
    <dbReference type="NCBI Taxonomy" id="1990687"/>
    <lineage>
        <taxon>Bacteria</taxon>
        <taxon>Bacillati</taxon>
        <taxon>Actinomycetota</taxon>
        <taxon>Actinomycetes</taxon>
        <taxon>Mycobacteriales</taxon>
        <taxon>Nocardiaceae</taxon>
        <taxon>Rhodococcus</taxon>
    </lineage>
</organism>
<dbReference type="InterPro" id="IPR045512">
    <property type="entry name" value="DUF6480"/>
</dbReference>
<dbReference type="RefSeq" id="WP_317746414.1">
    <property type="nucleotide sequence ID" value="NZ_JAWLUQ010000006.1"/>
</dbReference>
<keyword evidence="2" id="KW-0812">Transmembrane</keyword>
<evidence type="ECO:0000313" key="4">
    <source>
        <dbReference type="Proteomes" id="UP001185863"/>
    </source>
</evidence>
<name>A0AAE5A534_9NOCA</name>